<keyword evidence="11" id="KW-0408">Iron</keyword>
<keyword evidence="8" id="KW-0479">Metal-binding</keyword>
<keyword evidence="12" id="KW-0411">Iron-sulfur</keyword>
<evidence type="ECO:0000256" key="4">
    <source>
        <dbReference type="ARBA" id="ARBA00012622"/>
    </source>
</evidence>
<dbReference type="RefSeq" id="WP_150094469.1">
    <property type="nucleotide sequence ID" value="NZ_VWXX01000035.1"/>
</dbReference>
<dbReference type="GO" id="GO:0046872">
    <property type="term" value="F:metal ion binding"/>
    <property type="evidence" value="ECO:0007669"/>
    <property type="project" value="UniProtKB-KW"/>
</dbReference>
<evidence type="ECO:0000256" key="14">
    <source>
        <dbReference type="ARBA" id="ARBA00023284"/>
    </source>
</evidence>
<dbReference type="AlphaFoldDB" id="A0A5M8FLD3"/>
<dbReference type="Pfam" id="PF02677">
    <property type="entry name" value="QueH"/>
    <property type="match status" value="1"/>
</dbReference>
<evidence type="ECO:0000313" key="19">
    <source>
        <dbReference type="Proteomes" id="UP000322981"/>
    </source>
</evidence>
<evidence type="ECO:0000256" key="5">
    <source>
        <dbReference type="ARBA" id="ARBA00016895"/>
    </source>
</evidence>
<evidence type="ECO:0000256" key="7">
    <source>
        <dbReference type="ARBA" id="ARBA00022694"/>
    </source>
</evidence>
<dbReference type="PANTHER" id="PTHR36701:SF1">
    <property type="entry name" value="EPOXYQUEUOSINE REDUCTASE QUEH"/>
    <property type="match status" value="1"/>
</dbReference>
<comment type="catalytic activity">
    <reaction evidence="16">
        <text>epoxyqueuosine(34) in tRNA + AH2 = queuosine(34) in tRNA + A + H2O</text>
        <dbReference type="Rhea" id="RHEA:32159"/>
        <dbReference type="Rhea" id="RHEA-COMP:18571"/>
        <dbReference type="Rhea" id="RHEA-COMP:18582"/>
        <dbReference type="ChEBI" id="CHEBI:13193"/>
        <dbReference type="ChEBI" id="CHEBI:15377"/>
        <dbReference type="ChEBI" id="CHEBI:17499"/>
        <dbReference type="ChEBI" id="CHEBI:194431"/>
        <dbReference type="ChEBI" id="CHEBI:194443"/>
        <dbReference type="EC" id="1.17.99.6"/>
    </reaction>
</comment>
<evidence type="ECO:0000256" key="6">
    <source>
        <dbReference type="ARBA" id="ARBA00022485"/>
    </source>
</evidence>
<evidence type="ECO:0000256" key="1">
    <source>
        <dbReference type="ARBA" id="ARBA00002268"/>
    </source>
</evidence>
<dbReference type="UniPathway" id="UPA00392"/>
<organism evidence="18 19">
    <name type="scientific">Thiohalocapsa marina</name>
    <dbReference type="NCBI Taxonomy" id="424902"/>
    <lineage>
        <taxon>Bacteria</taxon>
        <taxon>Pseudomonadati</taxon>
        <taxon>Pseudomonadota</taxon>
        <taxon>Gammaproteobacteria</taxon>
        <taxon>Chromatiales</taxon>
        <taxon>Chromatiaceae</taxon>
        <taxon>Thiohalocapsa</taxon>
    </lineage>
</organism>
<proteinExistence type="inferred from homology"/>
<dbReference type="EMBL" id="VWXX01000035">
    <property type="protein sequence ID" value="KAA6183255.1"/>
    <property type="molecule type" value="Genomic_DNA"/>
</dbReference>
<evidence type="ECO:0000256" key="10">
    <source>
        <dbReference type="ARBA" id="ARBA00023002"/>
    </source>
</evidence>
<evidence type="ECO:0000256" key="17">
    <source>
        <dbReference type="SAM" id="MobiDB-lite"/>
    </source>
</evidence>
<dbReference type="InterPro" id="IPR003828">
    <property type="entry name" value="QueH"/>
</dbReference>
<keyword evidence="10" id="KW-0560">Oxidoreductase</keyword>
<evidence type="ECO:0000256" key="11">
    <source>
        <dbReference type="ARBA" id="ARBA00023004"/>
    </source>
</evidence>
<dbReference type="PANTHER" id="PTHR36701">
    <property type="entry name" value="EPOXYQUEUOSINE REDUCTASE QUEH"/>
    <property type="match status" value="1"/>
</dbReference>
<name>A0A5M8FLD3_9GAMM</name>
<evidence type="ECO:0000256" key="15">
    <source>
        <dbReference type="ARBA" id="ARBA00031446"/>
    </source>
</evidence>
<dbReference type="GO" id="GO:0008616">
    <property type="term" value="P:tRNA queuosine(34) biosynthetic process"/>
    <property type="evidence" value="ECO:0007669"/>
    <property type="project" value="UniProtKB-UniPathway"/>
</dbReference>
<evidence type="ECO:0000256" key="9">
    <source>
        <dbReference type="ARBA" id="ARBA00022785"/>
    </source>
</evidence>
<evidence type="ECO:0000256" key="12">
    <source>
        <dbReference type="ARBA" id="ARBA00023014"/>
    </source>
</evidence>
<gene>
    <name evidence="18" type="ORF">F2Q65_16315</name>
</gene>
<keyword evidence="6" id="KW-0004">4Fe-4S</keyword>
<feature type="region of interest" description="Disordered" evidence="17">
    <location>
        <begin position="1"/>
        <end position="58"/>
    </location>
</feature>
<comment type="similarity">
    <text evidence="3">Belongs to the QueH family.</text>
</comment>
<accession>A0A5M8FLD3</accession>
<evidence type="ECO:0000256" key="3">
    <source>
        <dbReference type="ARBA" id="ARBA00008207"/>
    </source>
</evidence>
<keyword evidence="7" id="KW-0819">tRNA processing</keyword>
<dbReference type="OrthoDB" id="9801033at2"/>
<dbReference type="EC" id="1.17.99.6" evidence="4"/>
<keyword evidence="14" id="KW-0676">Redox-active center</keyword>
<feature type="compositionally biased region" description="Polar residues" evidence="17">
    <location>
        <begin position="15"/>
        <end position="26"/>
    </location>
</feature>
<comment type="pathway">
    <text evidence="2">tRNA modification; tRNA-queuosine biosynthesis.</text>
</comment>
<dbReference type="GO" id="GO:0051539">
    <property type="term" value="F:4 iron, 4 sulfur cluster binding"/>
    <property type="evidence" value="ECO:0007669"/>
    <property type="project" value="UniProtKB-KW"/>
</dbReference>
<reference evidence="18 19" key="1">
    <citation type="submission" date="2019-09" db="EMBL/GenBank/DDBJ databases">
        <title>Whole-genome sequence of the purple sulfur bacterium Thiohalocapsa marina DSM 19078.</title>
        <authorList>
            <person name="Kyndt J.A."/>
            <person name="Meyer T.E."/>
        </authorList>
    </citation>
    <scope>NUCLEOTIDE SEQUENCE [LARGE SCALE GENOMIC DNA]</scope>
    <source>
        <strain evidence="18 19">DSM 19078</strain>
    </source>
</reference>
<evidence type="ECO:0000256" key="13">
    <source>
        <dbReference type="ARBA" id="ARBA00023157"/>
    </source>
</evidence>
<evidence type="ECO:0000256" key="8">
    <source>
        <dbReference type="ARBA" id="ARBA00022723"/>
    </source>
</evidence>
<keyword evidence="13" id="KW-1015">Disulfide bond</keyword>
<sequence>MSAFERPTRRPPTCAPSSSLGASTATKGDERHDAHRRHRARTAALNPNIHPRSEYQRRKDEAARFTEKLGVSFVDADDDHDDWVEQTRGLEQEPERGRRCTLCFDMRLERTARYAHAHGFPVMATSLGISRWKDQEQVRDCGHRAATQYPGLIYWDCNWRKKRGARGPARGGGSRRRRRDQGAAAPRRTRPWRPSLAGSVPPPA</sequence>
<dbReference type="GO" id="GO:0052693">
    <property type="term" value="F:epoxyqueuosine reductase activity"/>
    <property type="evidence" value="ECO:0007669"/>
    <property type="project" value="UniProtKB-EC"/>
</dbReference>
<comment type="caution">
    <text evidence="18">The sequence shown here is derived from an EMBL/GenBank/DDBJ whole genome shotgun (WGS) entry which is preliminary data.</text>
</comment>
<comment type="function">
    <text evidence="1">Catalyzes the conversion of epoxyqueuosine (oQ) to queuosine (Q), which is a hypermodified base found in the wobble positions of tRNA(Asp), tRNA(Asn), tRNA(His) and tRNA(Tyr).</text>
</comment>
<evidence type="ECO:0000256" key="2">
    <source>
        <dbReference type="ARBA" id="ARBA00004691"/>
    </source>
</evidence>
<protein>
    <recommendedName>
        <fullName evidence="5">Epoxyqueuosine reductase QueH</fullName>
        <ecNumber evidence="4">1.17.99.6</ecNumber>
    </recommendedName>
    <alternativeName>
        <fullName evidence="15">Queuosine biosynthesis protein QueH</fullName>
    </alternativeName>
</protein>
<keyword evidence="19" id="KW-1185">Reference proteome</keyword>
<evidence type="ECO:0000313" key="18">
    <source>
        <dbReference type="EMBL" id="KAA6183255.1"/>
    </source>
</evidence>
<keyword evidence="9" id="KW-0671">Queuosine biosynthesis</keyword>
<evidence type="ECO:0000256" key="16">
    <source>
        <dbReference type="ARBA" id="ARBA00047415"/>
    </source>
</evidence>
<feature type="region of interest" description="Disordered" evidence="17">
    <location>
        <begin position="164"/>
        <end position="204"/>
    </location>
</feature>
<dbReference type="Proteomes" id="UP000322981">
    <property type="component" value="Unassembled WGS sequence"/>
</dbReference>